<feature type="compositionally biased region" description="Polar residues" evidence="1">
    <location>
        <begin position="215"/>
        <end position="224"/>
    </location>
</feature>
<dbReference type="InterPro" id="IPR000182">
    <property type="entry name" value="GNAT_dom"/>
</dbReference>
<feature type="domain" description="N-acetyltransferase" evidence="2">
    <location>
        <begin position="335"/>
        <end position="364"/>
    </location>
</feature>
<organism evidence="3 4">
    <name type="scientific">Lobosporangium transversale</name>
    <dbReference type="NCBI Taxonomy" id="64571"/>
    <lineage>
        <taxon>Eukaryota</taxon>
        <taxon>Fungi</taxon>
        <taxon>Fungi incertae sedis</taxon>
        <taxon>Mucoromycota</taxon>
        <taxon>Mortierellomycotina</taxon>
        <taxon>Mortierellomycetes</taxon>
        <taxon>Mortierellales</taxon>
        <taxon>Mortierellaceae</taxon>
        <taxon>Lobosporangium</taxon>
    </lineage>
</organism>
<reference evidence="3 4" key="1">
    <citation type="submission" date="2016-07" db="EMBL/GenBank/DDBJ databases">
        <title>Pervasive Adenine N6-methylation of Active Genes in Fungi.</title>
        <authorList>
            <consortium name="DOE Joint Genome Institute"/>
            <person name="Mondo S.J."/>
            <person name="Dannebaum R.O."/>
            <person name="Kuo R.C."/>
            <person name="Labutti K."/>
            <person name="Haridas S."/>
            <person name="Kuo A."/>
            <person name="Salamov A."/>
            <person name="Ahrendt S.R."/>
            <person name="Lipzen A."/>
            <person name="Sullivan W."/>
            <person name="Andreopoulos W.B."/>
            <person name="Clum A."/>
            <person name="Lindquist E."/>
            <person name="Daum C."/>
            <person name="Ramamoorthy G.K."/>
            <person name="Gryganskyi A."/>
            <person name="Culley D."/>
            <person name="Magnuson J.K."/>
            <person name="James T.Y."/>
            <person name="O'Malley M.A."/>
            <person name="Stajich J.E."/>
            <person name="Spatafora J.W."/>
            <person name="Visel A."/>
            <person name="Grigoriev I.V."/>
        </authorList>
    </citation>
    <scope>NUCLEOTIDE SEQUENCE [LARGE SCALE GENOMIC DNA]</scope>
    <source>
        <strain evidence="3 4">NRRL 3116</strain>
    </source>
</reference>
<gene>
    <name evidence="3" type="ORF">BCR41DRAFT_344103</name>
</gene>
<dbReference type="Pfam" id="PF00583">
    <property type="entry name" value="Acetyltransf_1"/>
    <property type="match status" value="1"/>
</dbReference>
<dbReference type="InterPro" id="IPR016181">
    <property type="entry name" value="Acyl_CoA_acyltransferase"/>
</dbReference>
<feature type="compositionally biased region" description="Polar residues" evidence="1">
    <location>
        <begin position="277"/>
        <end position="288"/>
    </location>
</feature>
<feature type="compositionally biased region" description="Basic residues" evidence="1">
    <location>
        <begin position="419"/>
        <end position="436"/>
    </location>
</feature>
<keyword evidence="4" id="KW-1185">Reference proteome</keyword>
<evidence type="ECO:0000259" key="2">
    <source>
        <dbReference type="Pfam" id="PF00583"/>
    </source>
</evidence>
<accession>A0A1Y2H2N3</accession>
<feature type="compositionally biased region" description="Low complexity" evidence="1">
    <location>
        <begin position="184"/>
        <end position="194"/>
    </location>
</feature>
<feature type="region of interest" description="Disordered" evidence="1">
    <location>
        <begin position="171"/>
        <end position="236"/>
    </location>
</feature>
<dbReference type="AlphaFoldDB" id="A0A1Y2H2N3"/>
<feature type="compositionally biased region" description="Low complexity" evidence="1">
    <location>
        <begin position="142"/>
        <end position="153"/>
    </location>
</feature>
<dbReference type="InParanoid" id="A0A1Y2H2N3"/>
<feature type="compositionally biased region" description="Basic and acidic residues" evidence="1">
    <location>
        <begin position="205"/>
        <end position="214"/>
    </location>
</feature>
<name>A0A1Y2H2N3_9FUNG</name>
<feature type="region of interest" description="Disordered" evidence="1">
    <location>
        <begin position="77"/>
        <end position="154"/>
    </location>
</feature>
<protein>
    <recommendedName>
        <fullName evidence="2">N-acetyltransferase domain-containing protein</fullName>
    </recommendedName>
</protein>
<feature type="region of interest" description="Disordered" evidence="1">
    <location>
        <begin position="273"/>
        <end position="328"/>
    </location>
</feature>
<comment type="caution">
    <text evidence="3">The sequence shown here is derived from an EMBL/GenBank/DDBJ whole genome shotgun (WGS) entry which is preliminary data.</text>
</comment>
<dbReference type="GO" id="GO:0016747">
    <property type="term" value="F:acyltransferase activity, transferring groups other than amino-acyl groups"/>
    <property type="evidence" value="ECO:0007669"/>
    <property type="project" value="InterPro"/>
</dbReference>
<dbReference type="Gene3D" id="3.40.630.30">
    <property type="match status" value="2"/>
</dbReference>
<evidence type="ECO:0000313" key="4">
    <source>
        <dbReference type="Proteomes" id="UP000193648"/>
    </source>
</evidence>
<feature type="compositionally biased region" description="Acidic residues" evidence="1">
    <location>
        <begin position="111"/>
        <end position="122"/>
    </location>
</feature>
<dbReference type="CDD" id="cd04301">
    <property type="entry name" value="NAT_SF"/>
    <property type="match status" value="1"/>
</dbReference>
<dbReference type="SUPFAM" id="SSF55729">
    <property type="entry name" value="Acyl-CoA N-acyltransferases (Nat)"/>
    <property type="match status" value="1"/>
</dbReference>
<evidence type="ECO:0000313" key="3">
    <source>
        <dbReference type="EMBL" id="ORZ28808.1"/>
    </source>
</evidence>
<feature type="compositionally biased region" description="Basic and acidic residues" evidence="1">
    <location>
        <begin position="407"/>
        <end position="418"/>
    </location>
</feature>
<sequence length="487" mass="55148">MSRAWSPPLDVNTRTINTFSIVRARPEHLDALYDIQIRAYPGMTKFHESPEVFRSKLNIYPAGNFVAMVTSSVVTNDDTSTWDSHQVEKEVDEQEQGQEAAKGDAQGAQEGLDEGAQQEDEEIHGITVVEITETAPDGSNITTTTTSTTTDSDTTLEEGMRIIRARTPDIVEKEDNEDEEMRDSSLFSSSSGLLHPRAATTTADANRKGSEDGNTKTSKGSNNLEAHGHAHAHTHDDDDLNMTTVLFQWEQPVGYLLSHPFSRESVTLHRVGGWTDKPNQAETTTSKSAAPASEEEMLSRPKKIRLDEDHDTDNIQEITDTDSDEESFEHDPWMEKYYIHDCAIHPDWRGHGLARRLWKALEESLTPSRDQDQDQDDKDLDTVDEKQNQRQDFMETEEQQQPHHRSREQGHNEQTDPHSRRHHRHKGRRGRSHRKGAPNLKEIALVSVCGSKPFWEHTGGFRVVPDHDFDLGCYGDEAFLMSKPFSF</sequence>
<dbReference type="Proteomes" id="UP000193648">
    <property type="component" value="Unassembled WGS sequence"/>
</dbReference>
<feature type="region of interest" description="Disordered" evidence="1">
    <location>
        <begin position="393"/>
        <end position="439"/>
    </location>
</feature>
<proteinExistence type="predicted"/>
<dbReference type="RefSeq" id="XP_021886481.1">
    <property type="nucleotide sequence ID" value="XM_022022428.1"/>
</dbReference>
<dbReference type="EMBL" id="MCFF01000001">
    <property type="protein sequence ID" value="ORZ28808.1"/>
    <property type="molecule type" value="Genomic_DNA"/>
</dbReference>
<evidence type="ECO:0000256" key="1">
    <source>
        <dbReference type="SAM" id="MobiDB-lite"/>
    </source>
</evidence>
<feature type="compositionally biased region" description="Acidic residues" evidence="1">
    <location>
        <begin position="319"/>
        <end position="328"/>
    </location>
</feature>
<dbReference type="GeneID" id="33564272"/>
<dbReference type="OrthoDB" id="2445945at2759"/>